<feature type="domain" description="Histidine kinase/HSP90-like ATPase" evidence="3">
    <location>
        <begin position="58"/>
        <end position="157"/>
    </location>
</feature>
<feature type="compositionally biased region" description="Low complexity" evidence="2">
    <location>
        <begin position="19"/>
        <end position="28"/>
    </location>
</feature>
<dbReference type="Gene3D" id="3.30.565.10">
    <property type="entry name" value="Histidine kinase-like ATPase, C-terminal domain"/>
    <property type="match status" value="1"/>
</dbReference>
<keyword evidence="5" id="KW-1185">Reference proteome</keyword>
<keyword evidence="1" id="KW-0808">Transferase</keyword>
<evidence type="ECO:0000256" key="1">
    <source>
        <dbReference type="ARBA" id="ARBA00022527"/>
    </source>
</evidence>
<evidence type="ECO:0000313" key="5">
    <source>
        <dbReference type="Proteomes" id="UP001550378"/>
    </source>
</evidence>
<gene>
    <name evidence="4" type="ORF">ABZ508_15285</name>
</gene>
<reference evidence="4 5" key="1">
    <citation type="submission" date="2024-06" db="EMBL/GenBank/DDBJ databases">
        <title>The Natural Products Discovery Center: Release of the First 8490 Sequenced Strains for Exploring Actinobacteria Biosynthetic Diversity.</title>
        <authorList>
            <person name="Kalkreuter E."/>
            <person name="Kautsar S.A."/>
            <person name="Yang D."/>
            <person name="Bader C.D."/>
            <person name="Teijaro C.N."/>
            <person name="Fluegel L."/>
            <person name="Davis C.M."/>
            <person name="Simpson J.R."/>
            <person name="Lauterbach L."/>
            <person name="Steele A.D."/>
            <person name="Gui C."/>
            <person name="Meng S."/>
            <person name="Li G."/>
            <person name="Viehrig K."/>
            <person name="Ye F."/>
            <person name="Su P."/>
            <person name="Kiefer A.F."/>
            <person name="Nichols A."/>
            <person name="Cepeda A.J."/>
            <person name="Yan W."/>
            <person name="Fan B."/>
            <person name="Jiang Y."/>
            <person name="Adhikari A."/>
            <person name="Zheng C.-J."/>
            <person name="Schuster L."/>
            <person name="Cowan T.M."/>
            <person name="Smanski M.J."/>
            <person name="Chevrette M.G."/>
            <person name="De Carvalho L.P.S."/>
            <person name="Shen B."/>
        </authorList>
    </citation>
    <scope>NUCLEOTIDE SEQUENCE [LARGE SCALE GENOMIC DNA]</scope>
    <source>
        <strain evidence="4 5">NPDC006337</strain>
    </source>
</reference>
<keyword evidence="1" id="KW-0418">Kinase</keyword>
<name>A0ABV2W591_9ACTN</name>
<evidence type="ECO:0000259" key="3">
    <source>
        <dbReference type="Pfam" id="PF13581"/>
    </source>
</evidence>
<accession>A0ABV2W591</accession>
<dbReference type="PANTHER" id="PTHR35526">
    <property type="entry name" value="ANTI-SIGMA-F FACTOR RSBW-RELATED"/>
    <property type="match status" value="1"/>
</dbReference>
<dbReference type="PANTHER" id="PTHR35526:SF3">
    <property type="entry name" value="ANTI-SIGMA-F FACTOR RSBW"/>
    <property type="match status" value="1"/>
</dbReference>
<feature type="region of interest" description="Disordered" evidence="2">
    <location>
        <begin position="1"/>
        <end position="38"/>
    </location>
</feature>
<evidence type="ECO:0000256" key="2">
    <source>
        <dbReference type="SAM" id="MobiDB-lite"/>
    </source>
</evidence>
<dbReference type="InterPro" id="IPR003594">
    <property type="entry name" value="HATPase_dom"/>
</dbReference>
<dbReference type="InterPro" id="IPR036890">
    <property type="entry name" value="HATPase_C_sf"/>
</dbReference>
<sequence length="161" mass="16892">MSGDKTASLEAERPERGAGRSSGRKGSPGPAPDRSASKTYTDLQDVIGSARDFTAAFLLAEVRRGRGVRRRAVEDARLVVSELVTNAVRHAAGPCRVDLRLEAGTLEISVSDGDGEAPVARGPDPGRVGQHGLEIVLALCRSVHVEPTSSGKRVRACLVVG</sequence>
<protein>
    <submittedName>
        <fullName evidence="4">ATP-binding protein</fullName>
    </submittedName>
</protein>
<organism evidence="4 5">
    <name type="scientific">Streptomyces lavendulocolor</name>
    <dbReference type="NCBI Taxonomy" id="67316"/>
    <lineage>
        <taxon>Bacteria</taxon>
        <taxon>Bacillati</taxon>
        <taxon>Actinomycetota</taxon>
        <taxon>Actinomycetes</taxon>
        <taxon>Kitasatosporales</taxon>
        <taxon>Streptomycetaceae</taxon>
        <taxon>Streptomyces</taxon>
    </lineage>
</organism>
<dbReference type="EMBL" id="JBEXZR010000011">
    <property type="protein sequence ID" value="MEU0708715.1"/>
    <property type="molecule type" value="Genomic_DNA"/>
</dbReference>
<dbReference type="Pfam" id="PF13581">
    <property type="entry name" value="HATPase_c_2"/>
    <property type="match status" value="1"/>
</dbReference>
<dbReference type="CDD" id="cd16936">
    <property type="entry name" value="HATPase_RsbW-like"/>
    <property type="match status" value="1"/>
</dbReference>
<comment type="caution">
    <text evidence="4">The sequence shown here is derived from an EMBL/GenBank/DDBJ whole genome shotgun (WGS) entry which is preliminary data.</text>
</comment>
<dbReference type="GO" id="GO:0005524">
    <property type="term" value="F:ATP binding"/>
    <property type="evidence" value="ECO:0007669"/>
    <property type="project" value="UniProtKB-KW"/>
</dbReference>
<dbReference type="RefSeq" id="WP_359658988.1">
    <property type="nucleotide sequence ID" value="NZ_JBEXZP010000449.1"/>
</dbReference>
<dbReference type="SUPFAM" id="SSF55874">
    <property type="entry name" value="ATPase domain of HSP90 chaperone/DNA topoisomerase II/histidine kinase"/>
    <property type="match status" value="1"/>
</dbReference>
<dbReference type="Proteomes" id="UP001550378">
    <property type="component" value="Unassembled WGS sequence"/>
</dbReference>
<keyword evidence="4" id="KW-0547">Nucleotide-binding</keyword>
<keyword evidence="4" id="KW-0067">ATP-binding</keyword>
<keyword evidence="1" id="KW-0723">Serine/threonine-protein kinase</keyword>
<evidence type="ECO:0000313" key="4">
    <source>
        <dbReference type="EMBL" id="MEU0708715.1"/>
    </source>
</evidence>
<dbReference type="InterPro" id="IPR050267">
    <property type="entry name" value="Anti-sigma-factor_SerPK"/>
</dbReference>
<proteinExistence type="predicted"/>